<dbReference type="PANTHER" id="PTHR46890">
    <property type="entry name" value="NON-LTR RETROLELEMENT REVERSE TRANSCRIPTASE-LIKE PROTEIN-RELATED"/>
    <property type="match status" value="1"/>
</dbReference>
<gene>
    <name evidence="1" type="ORF">J1N35_005729</name>
</gene>
<keyword evidence="2" id="KW-1185">Reference proteome</keyword>
<comment type="caution">
    <text evidence="1">The sequence shown here is derived from an EMBL/GenBank/DDBJ whole genome shotgun (WGS) entry which is preliminary data.</text>
</comment>
<organism evidence="1 2">
    <name type="scientific">Gossypium stocksii</name>
    <dbReference type="NCBI Taxonomy" id="47602"/>
    <lineage>
        <taxon>Eukaryota</taxon>
        <taxon>Viridiplantae</taxon>
        <taxon>Streptophyta</taxon>
        <taxon>Embryophyta</taxon>
        <taxon>Tracheophyta</taxon>
        <taxon>Spermatophyta</taxon>
        <taxon>Magnoliopsida</taxon>
        <taxon>eudicotyledons</taxon>
        <taxon>Gunneridae</taxon>
        <taxon>Pentapetalae</taxon>
        <taxon>rosids</taxon>
        <taxon>malvids</taxon>
        <taxon>Malvales</taxon>
        <taxon>Malvaceae</taxon>
        <taxon>Malvoideae</taxon>
        <taxon>Gossypium</taxon>
    </lineage>
</organism>
<dbReference type="OrthoDB" id="1934719at2759"/>
<dbReference type="PANTHER" id="PTHR46890:SF48">
    <property type="entry name" value="RNA-DIRECTED DNA POLYMERASE"/>
    <property type="match status" value="1"/>
</dbReference>
<reference evidence="1 2" key="1">
    <citation type="journal article" date="2021" name="Plant Biotechnol. J.">
        <title>Multi-omics assisted identification of the key and species-specific regulatory components of drought-tolerant mechanisms in Gossypium stocksii.</title>
        <authorList>
            <person name="Yu D."/>
            <person name="Ke L."/>
            <person name="Zhang D."/>
            <person name="Wu Y."/>
            <person name="Sun Y."/>
            <person name="Mei J."/>
            <person name="Sun J."/>
            <person name="Sun Y."/>
        </authorList>
    </citation>
    <scope>NUCLEOTIDE SEQUENCE [LARGE SCALE GENOMIC DNA]</scope>
    <source>
        <strain evidence="2">cv. E1</strain>
        <tissue evidence="1">Leaf</tissue>
    </source>
</reference>
<dbReference type="AlphaFoldDB" id="A0A9D4AIV9"/>
<protein>
    <recommendedName>
        <fullName evidence="3">Reverse transcriptase domain-containing protein</fullName>
    </recommendedName>
</protein>
<sequence length="162" mass="18258">MKQFRPISLCNVIYKVMAKTIANRLRRVIEKCIDVTQSTFVPGRLISDNVLLVYEMLLTLKQKRVGQKSNSKGFKGENFQLTRGLRQGDSLNPFMFLICGEGLSCLMRLAMREGMLRGVKASRSGLQLGHLPPLTWKSVWAAKGLLRSGMSWRIGRGTRISV</sequence>
<evidence type="ECO:0008006" key="3">
    <source>
        <dbReference type="Google" id="ProtNLM"/>
    </source>
</evidence>
<dbReference type="EMBL" id="JAIQCV010000002">
    <property type="protein sequence ID" value="KAH1122569.1"/>
    <property type="molecule type" value="Genomic_DNA"/>
</dbReference>
<evidence type="ECO:0000313" key="2">
    <source>
        <dbReference type="Proteomes" id="UP000828251"/>
    </source>
</evidence>
<dbReference type="InterPro" id="IPR052343">
    <property type="entry name" value="Retrotransposon-Effector_Assoc"/>
</dbReference>
<dbReference type="Proteomes" id="UP000828251">
    <property type="component" value="Unassembled WGS sequence"/>
</dbReference>
<name>A0A9D4AIV9_9ROSI</name>
<accession>A0A9D4AIV9</accession>
<evidence type="ECO:0000313" key="1">
    <source>
        <dbReference type="EMBL" id="KAH1122569.1"/>
    </source>
</evidence>
<proteinExistence type="predicted"/>